<dbReference type="GO" id="GO:0016787">
    <property type="term" value="F:hydrolase activity"/>
    <property type="evidence" value="ECO:0007669"/>
    <property type="project" value="UniProtKB-KW"/>
</dbReference>
<evidence type="ECO:0000313" key="4">
    <source>
        <dbReference type="Proteomes" id="UP000801864"/>
    </source>
</evidence>
<proteinExistence type="predicted"/>
<dbReference type="InterPro" id="IPR050300">
    <property type="entry name" value="GDXG_lipolytic_enzyme"/>
</dbReference>
<dbReference type="Pfam" id="PF07859">
    <property type="entry name" value="Abhydrolase_3"/>
    <property type="match status" value="1"/>
</dbReference>
<protein>
    <recommendedName>
        <fullName evidence="2">Alpha/beta hydrolase fold-3 domain-containing protein</fullName>
    </recommendedName>
</protein>
<dbReference type="Gene3D" id="3.40.50.1820">
    <property type="entry name" value="alpha/beta hydrolase"/>
    <property type="match status" value="1"/>
</dbReference>
<evidence type="ECO:0000313" key="3">
    <source>
        <dbReference type="EMBL" id="KAF3073021.1"/>
    </source>
</evidence>
<dbReference type="SUPFAM" id="SSF53474">
    <property type="entry name" value="alpha/beta-Hydrolases"/>
    <property type="match status" value="1"/>
</dbReference>
<sequence length="420" mass="46729">MSSETRESVHSGAPAVLHKPPPLTAKILYSIILYAGKSLAALSRGLQGLKEVIWPPNVRPDLIKTYQCRPHLPVRSVKPIISHRWIALRIFLPASHDASSPHVHPVLFVIVGGGWFMGYNKEHDEWNRAFAHTQSTIVIGLDHSKAPRTPFPGPVHDIEALMLAALADETIPIDRSSHYTTNRVAILGFASGGNLALAVSQLPSIHNHSLAPAAVMCVAGVLDLSITTERKLENRYYKPALKPSKRGGKDSLGPVMPALCWGYVPYGVDLCNPLLSPGYADLSMLPAHVCLVGAELDFLAHEAWRLACRLSREGAGVDHGTPDPESRETQWRIVGQEQVHSGNPLRGLGERVADERFAFEEHWQDGGVKWLLVLDVLHGFDNPFYREMDTHREDIRDAEVKTEAYMRELGTWLRERVWRL</sequence>
<organism evidence="3 4">
    <name type="scientific">Trichoderma lentiforme</name>
    <dbReference type="NCBI Taxonomy" id="1567552"/>
    <lineage>
        <taxon>Eukaryota</taxon>
        <taxon>Fungi</taxon>
        <taxon>Dikarya</taxon>
        <taxon>Ascomycota</taxon>
        <taxon>Pezizomycotina</taxon>
        <taxon>Sordariomycetes</taxon>
        <taxon>Hypocreomycetidae</taxon>
        <taxon>Hypocreales</taxon>
        <taxon>Hypocreaceae</taxon>
        <taxon>Trichoderma</taxon>
    </lineage>
</organism>
<dbReference type="EMBL" id="QLNT01000007">
    <property type="protein sequence ID" value="KAF3073021.1"/>
    <property type="molecule type" value="Genomic_DNA"/>
</dbReference>
<keyword evidence="1" id="KW-0378">Hydrolase</keyword>
<name>A0A9P5CCU3_9HYPO</name>
<keyword evidence="4" id="KW-1185">Reference proteome</keyword>
<evidence type="ECO:0000259" key="2">
    <source>
        <dbReference type="Pfam" id="PF07859"/>
    </source>
</evidence>
<dbReference type="InterPro" id="IPR013094">
    <property type="entry name" value="AB_hydrolase_3"/>
</dbReference>
<comment type="caution">
    <text evidence="3">The sequence shown here is derived from an EMBL/GenBank/DDBJ whole genome shotgun (WGS) entry which is preliminary data.</text>
</comment>
<evidence type="ECO:0000256" key="1">
    <source>
        <dbReference type="ARBA" id="ARBA00022801"/>
    </source>
</evidence>
<gene>
    <name evidence="3" type="ORF">CFAM422_005058</name>
</gene>
<accession>A0A9P5CCU3</accession>
<dbReference type="InterPro" id="IPR029058">
    <property type="entry name" value="AB_hydrolase_fold"/>
</dbReference>
<dbReference type="Proteomes" id="UP000801864">
    <property type="component" value="Unassembled WGS sequence"/>
</dbReference>
<dbReference type="PANTHER" id="PTHR48081:SF8">
    <property type="entry name" value="ALPHA_BETA HYDROLASE FOLD-3 DOMAIN-CONTAINING PROTEIN-RELATED"/>
    <property type="match status" value="1"/>
</dbReference>
<dbReference type="AlphaFoldDB" id="A0A9P5CCU3"/>
<reference evidence="3 4" key="1">
    <citation type="submission" date="2018-06" db="EMBL/GenBank/DDBJ databases">
        <title>Genome analysis of cellulolytic fungus Trichoderma lentiforme CFAM-422.</title>
        <authorList>
            <person name="Steindorff A.S."/>
            <person name="Formighieri E.F."/>
            <person name="Midorikawa G.E.O."/>
            <person name="Tamietti M.S."/>
            <person name="Ramos E.Z."/>
            <person name="Silva A.S."/>
            <person name="Bon E.P.S."/>
            <person name="Mendes T.D."/>
            <person name="Damaso M.C.T."/>
            <person name="Favaro L.C.L."/>
        </authorList>
    </citation>
    <scope>NUCLEOTIDE SEQUENCE [LARGE SCALE GENOMIC DNA]</scope>
    <source>
        <strain evidence="3 4">CFAM-422</strain>
    </source>
</reference>
<feature type="domain" description="Alpha/beta hydrolase fold-3" evidence="2">
    <location>
        <begin position="112"/>
        <end position="317"/>
    </location>
</feature>
<dbReference type="PANTHER" id="PTHR48081">
    <property type="entry name" value="AB HYDROLASE SUPERFAMILY PROTEIN C4A8.06C"/>
    <property type="match status" value="1"/>
</dbReference>